<sequence>MGNEQEFQDLLQHIAPDLDELRQRLRFLDWSQADNERLARCAQRVERANQNFVETLYQELADYPAPAAILGDRAVIERLKQRQADYYRGLWQSPLDEAYVLERLRIGWVHQRVGVDLKWYLGAYRLYLDRLLGELLGCSVASDCFASLIKKVFFDIGLALDSYGAAQRKALQDSEARYARAMRGANDGLWEWQLEQDQLYLSERWIRMLDLDRDSLSPTSQSWFGRVHSDDLPGLRQAIDNHLRGLSPFLHHEYRIRRRDGSYLWVLVRGVADTCSSGLRRIAGSQSDISQRRAAEEQLHHAARHDPLTGLANRARLSEQLQQAVQRRQRPGAREAALLFIDLDRFKLINDSLGHQTGDRVLVEVAERLRHCLRPGDHLARFGGDEFVALLDDLACMGDAERVAQRMLDSLHLPLRLPEQTLSVSASIGIAGLQESGQPLDPLQAADLALYRAKSAGKAQFARYSDELQQQAQRQLELQSALAQASARGELRLVYQPICQLDGNQPQLIGVEALLRWQHQGRDISPLEFIPCLEESGEILAVGDWVLQQACSQVRSWQLNGQPQLRCSVNLSSRQLQQSDFAARVADILRHSGLPPSSLVLEITESQLMADSAQNLACLRELASLGIQLALDDFGTGYSSLGYLKRFPLHIIKVDKSFIAGAPQDGESLAISRAIIGLGHSLGLAVVAEGVEKQAQLDFLGGEGCHYAQGYWFSRPRAPHELQRLLNGEDCFDGLWCPLPAEGVQA</sequence>
<organism evidence="8 9">
    <name type="scientific">Ectopseudomonas guguanensis</name>
    <dbReference type="NCBI Taxonomy" id="1198456"/>
    <lineage>
        <taxon>Bacteria</taxon>
        <taxon>Pseudomonadati</taxon>
        <taxon>Pseudomonadota</taxon>
        <taxon>Gammaproteobacteria</taxon>
        <taxon>Pseudomonadales</taxon>
        <taxon>Pseudomonadaceae</taxon>
        <taxon>Ectopseudomonas</taxon>
    </lineage>
</organism>
<dbReference type="SUPFAM" id="SSF55785">
    <property type="entry name" value="PYP-like sensor domain (PAS domain)"/>
    <property type="match status" value="1"/>
</dbReference>
<dbReference type="Pfam" id="PF08447">
    <property type="entry name" value="PAS_3"/>
    <property type="match status" value="1"/>
</dbReference>
<dbReference type="GO" id="GO:0005886">
    <property type="term" value="C:plasma membrane"/>
    <property type="evidence" value="ECO:0007669"/>
    <property type="project" value="UniProtKB-SubCell"/>
</dbReference>
<dbReference type="InterPro" id="IPR000160">
    <property type="entry name" value="GGDEF_dom"/>
</dbReference>
<feature type="domain" description="EAL" evidence="6">
    <location>
        <begin position="475"/>
        <end position="730"/>
    </location>
</feature>
<evidence type="ECO:0000259" key="5">
    <source>
        <dbReference type="PROSITE" id="PS50113"/>
    </source>
</evidence>
<dbReference type="SMART" id="SM00086">
    <property type="entry name" value="PAC"/>
    <property type="match status" value="1"/>
</dbReference>
<reference evidence="9" key="1">
    <citation type="submission" date="2016-10" db="EMBL/GenBank/DDBJ databases">
        <authorList>
            <person name="Varghese N."/>
            <person name="Submissions S."/>
        </authorList>
    </citation>
    <scope>NUCLEOTIDE SEQUENCE [LARGE SCALE GENOMIC DNA]</scope>
    <source>
        <strain evidence="9">JCM 18416</strain>
    </source>
</reference>
<dbReference type="CDD" id="cd01949">
    <property type="entry name" value="GGDEF"/>
    <property type="match status" value="1"/>
</dbReference>
<dbReference type="SMART" id="SM00267">
    <property type="entry name" value="GGDEF"/>
    <property type="match status" value="1"/>
</dbReference>
<dbReference type="InterPro" id="IPR044398">
    <property type="entry name" value="Globin-sensor_dom"/>
</dbReference>
<dbReference type="PANTHER" id="PTHR44757">
    <property type="entry name" value="DIGUANYLATE CYCLASE DGCP"/>
    <property type="match status" value="1"/>
</dbReference>
<dbReference type="InterPro" id="IPR001633">
    <property type="entry name" value="EAL_dom"/>
</dbReference>
<dbReference type="GO" id="GO:0020037">
    <property type="term" value="F:heme binding"/>
    <property type="evidence" value="ECO:0007669"/>
    <property type="project" value="InterPro"/>
</dbReference>
<evidence type="ECO:0000313" key="8">
    <source>
        <dbReference type="EMBL" id="SDQ02381.1"/>
    </source>
</evidence>
<dbReference type="CDD" id="cd00130">
    <property type="entry name" value="PAS"/>
    <property type="match status" value="1"/>
</dbReference>
<protein>
    <recommendedName>
        <fullName evidence="3">Diguanylate cyclase DosC</fullName>
    </recommendedName>
    <alternativeName>
        <fullName evidence="4">Direct oxygen-sensing cyclase</fullName>
    </alternativeName>
</protein>
<evidence type="ECO:0000256" key="2">
    <source>
        <dbReference type="ARBA" id="ARBA00004533"/>
    </source>
</evidence>
<dbReference type="InterPro" id="IPR000014">
    <property type="entry name" value="PAS"/>
</dbReference>
<dbReference type="NCBIfam" id="TIGR00254">
    <property type="entry name" value="GGDEF"/>
    <property type="match status" value="1"/>
</dbReference>
<dbReference type="InterPro" id="IPR039379">
    <property type="entry name" value="Protoglobin_sensor_dom"/>
</dbReference>
<dbReference type="InterPro" id="IPR001610">
    <property type="entry name" value="PAC"/>
</dbReference>
<dbReference type="EMBL" id="FNJJ01000020">
    <property type="protein sequence ID" value="SDQ02381.1"/>
    <property type="molecule type" value="Genomic_DNA"/>
</dbReference>
<dbReference type="SMART" id="SM00091">
    <property type="entry name" value="PAS"/>
    <property type="match status" value="1"/>
</dbReference>
<feature type="domain" description="PAC" evidence="5">
    <location>
        <begin position="250"/>
        <end position="301"/>
    </location>
</feature>
<dbReference type="GO" id="GO:0003824">
    <property type="term" value="F:catalytic activity"/>
    <property type="evidence" value="ECO:0007669"/>
    <property type="project" value="UniProtKB-ARBA"/>
</dbReference>
<dbReference type="InterPro" id="IPR012292">
    <property type="entry name" value="Globin/Proto"/>
</dbReference>
<dbReference type="Pfam" id="PF11563">
    <property type="entry name" value="Protoglobin"/>
    <property type="match status" value="1"/>
</dbReference>
<dbReference type="PROSITE" id="PS50887">
    <property type="entry name" value="GGDEF"/>
    <property type="match status" value="1"/>
</dbReference>
<dbReference type="Gene3D" id="3.30.450.20">
    <property type="entry name" value="PAS domain"/>
    <property type="match status" value="1"/>
</dbReference>
<dbReference type="SUPFAM" id="SSF46458">
    <property type="entry name" value="Globin-like"/>
    <property type="match status" value="1"/>
</dbReference>
<dbReference type="CDD" id="cd01948">
    <property type="entry name" value="EAL"/>
    <property type="match status" value="1"/>
</dbReference>
<evidence type="ECO:0000259" key="6">
    <source>
        <dbReference type="PROSITE" id="PS50883"/>
    </source>
</evidence>
<comment type="subcellular location">
    <subcellularLocation>
        <location evidence="2">Cell inner membrane</location>
    </subcellularLocation>
</comment>
<feature type="domain" description="GGDEF" evidence="7">
    <location>
        <begin position="334"/>
        <end position="466"/>
    </location>
</feature>
<dbReference type="InterPro" id="IPR013655">
    <property type="entry name" value="PAS_fold_3"/>
</dbReference>
<dbReference type="SUPFAM" id="SSF55073">
    <property type="entry name" value="Nucleotide cyclase"/>
    <property type="match status" value="1"/>
</dbReference>
<evidence type="ECO:0000313" key="9">
    <source>
        <dbReference type="Proteomes" id="UP000199460"/>
    </source>
</evidence>
<gene>
    <name evidence="8" type="ORF">SAMN05216213_12033</name>
</gene>
<keyword evidence="9" id="KW-1185">Reference proteome</keyword>
<dbReference type="Pfam" id="PF00563">
    <property type="entry name" value="EAL"/>
    <property type="match status" value="1"/>
</dbReference>
<dbReference type="Gene3D" id="1.10.490.10">
    <property type="entry name" value="Globins"/>
    <property type="match status" value="1"/>
</dbReference>
<dbReference type="InterPro" id="IPR035919">
    <property type="entry name" value="EAL_sf"/>
</dbReference>
<dbReference type="InterPro" id="IPR043128">
    <property type="entry name" value="Rev_trsase/Diguanyl_cyclase"/>
</dbReference>
<dbReference type="GO" id="GO:0019825">
    <property type="term" value="F:oxygen binding"/>
    <property type="evidence" value="ECO:0007669"/>
    <property type="project" value="InterPro"/>
</dbReference>
<dbReference type="Proteomes" id="UP000199460">
    <property type="component" value="Unassembled WGS sequence"/>
</dbReference>
<evidence type="ECO:0000259" key="7">
    <source>
        <dbReference type="PROSITE" id="PS50887"/>
    </source>
</evidence>
<dbReference type="FunFam" id="3.30.70.270:FF:000001">
    <property type="entry name" value="Diguanylate cyclase domain protein"/>
    <property type="match status" value="1"/>
</dbReference>
<dbReference type="InterPro" id="IPR000700">
    <property type="entry name" value="PAS-assoc_C"/>
</dbReference>
<name>A0A1H0XHS8_9GAMM</name>
<evidence type="ECO:0000256" key="4">
    <source>
        <dbReference type="ARBA" id="ARBA00029839"/>
    </source>
</evidence>
<evidence type="ECO:0000256" key="1">
    <source>
        <dbReference type="ARBA" id="ARBA00001946"/>
    </source>
</evidence>
<dbReference type="PROSITE" id="PS50113">
    <property type="entry name" value="PAC"/>
    <property type="match status" value="1"/>
</dbReference>
<dbReference type="OrthoDB" id="197861at2"/>
<dbReference type="AlphaFoldDB" id="A0A1H0XHS8"/>
<dbReference type="InterPro" id="IPR009050">
    <property type="entry name" value="Globin-like_sf"/>
</dbReference>
<dbReference type="SUPFAM" id="SSF141868">
    <property type="entry name" value="EAL domain-like"/>
    <property type="match status" value="1"/>
</dbReference>
<dbReference type="InterPro" id="IPR052155">
    <property type="entry name" value="Biofilm_reg_signaling"/>
</dbReference>
<dbReference type="GeneID" id="300934199"/>
<dbReference type="Gene3D" id="3.30.70.270">
    <property type="match status" value="1"/>
</dbReference>
<dbReference type="RefSeq" id="WP_090435095.1">
    <property type="nucleotide sequence ID" value="NZ_FNJJ01000020.1"/>
</dbReference>
<dbReference type="InterPro" id="IPR035965">
    <property type="entry name" value="PAS-like_dom_sf"/>
</dbReference>
<dbReference type="Pfam" id="PF00990">
    <property type="entry name" value="GGDEF"/>
    <property type="match status" value="1"/>
</dbReference>
<dbReference type="PANTHER" id="PTHR44757:SF2">
    <property type="entry name" value="BIOFILM ARCHITECTURE MAINTENANCE PROTEIN MBAA"/>
    <property type="match status" value="1"/>
</dbReference>
<comment type="cofactor">
    <cofactor evidence="1">
        <name>Mg(2+)</name>
        <dbReference type="ChEBI" id="CHEBI:18420"/>
    </cofactor>
</comment>
<dbReference type="CDD" id="cd01068">
    <property type="entry name" value="globin_sensor"/>
    <property type="match status" value="1"/>
</dbReference>
<dbReference type="SMART" id="SM00052">
    <property type="entry name" value="EAL"/>
    <property type="match status" value="1"/>
</dbReference>
<accession>A0A1H0XHS8</accession>
<dbReference type="Gene3D" id="3.20.20.450">
    <property type="entry name" value="EAL domain"/>
    <property type="match status" value="1"/>
</dbReference>
<dbReference type="InterPro" id="IPR029787">
    <property type="entry name" value="Nucleotide_cyclase"/>
</dbReference>
<proteinExistence type="predicted"/>
<evidence type="ECO:0000256" key="3">
    <source>
        <dbReference type="ARBA" id="ARBA00015125"/>
    </source>
</evidence>
<dbReference type="NCBIfam" id="TIGR00229">
    <property type="entry name" value="sensory_box"/>
    <property type="match status" value="1"/>
</dbReference>
<dbReference type="PROSITE" id="PS50883">
    <property type="entry name" value="EAL"/>
    <property type="match status" value="1"/>
</dbReference>